<dbReference type="Pfam" id="PF20178">
    <property type="entry name" value="ToxA_N"/>
    <property type="match status" value="1"/>
</dbReference>
<dbReference type="KEGG" id="pthv:CE140_03405"/>
<evidence type="ECO:0000313" key="4">
    <source>
        <dbReference type="Proteomes" id="UP000251666"/>
    </source>
</evidence>
<dbReference type="InterPro" id="IPR046673">
    <property type="entry name" value="ToxA_N"/>
</dbReference>
<feature type="domain" description="Dermonecrotic toxin N-terminal" evidence="2">
    <location>
        <begin position="387"/>
        <end position="631"/>
    </location>
</feature>
<feature type="compositionally biased region" description="Basic residues" evidence="1">
    <location>
        <begin position="1273"/>
        <end position="1292"/>
    </location>
</feature>
<evidence type="ECO:0000259" key="2">
    <source>
        <dbReference type="Pfam" id="PF20178"/>
    </source>
</evidence>
<evidence type="ECO:0000313" key="3">
    <source>
        <dbReference type="EMBL" id="AXA59028.1"/>
    </source>
</evidence>
<dbReference type="EMBL" id="CP022202">
    <property type="protein sequence ID" value="AXA59028.1"/>
    <property type="molecule type" value="Genomic_DNA"/>
</dbReference>
<keyword evidence="4" id="KW-1185">Reference proteome</keyword>
<dbReference type="Proteomes" id="UP000251666">
    <property type="component" value="Chromosome"/>
</dbReference>
<sequence length="1566" mass="174737">MTALPTADTTAALAQRVSLQFASRPTFEQVAQRMLKQALKEKYPWLALDLAKIQLATPDVVGRGWHFRPFMAWVLGYLALGTPLDLSPQGNLDYYLSENVPHRLWSGNEKLDMNVIEKVLLELAWSVPIGLSEALTRYWSDDIDAGPPTEANNNISRWQWLSDTLKNLLHIRALQQPGLTDPAREALDQMIRWPDRGRRLRDNRQAPVYAYSLETQVTQGTSSTLLIGSDILLVRTTADATVFLLCSPGSAVRAFTSLEAFNQHWGERIASRYLVDTVTCQRYEISGNAFEIQAAMLLEQQLADLKTVQLPARIGLHDLTKLYNELSDPARALLDAPRLTPKTSAQLEPLLPKWLQQASIVDQTTFQHHSLVLASAKKRHQGQTFLSDIKDIKAFTADALFKRLQQANDSSADKVPSNRYPPDDVVLTFTVSAGYPGTVGISEKRKMSLTDLAIRNLVARPSGSVTLSHRLGLALPAWLTPDYVTRRDGLIEQVDIGTTYPRYLQDKLLGDSPLAQRRRQMFAEQIPAQLALEALKQVLAHENGMTRKGLRLMEAVLQTDAHDQQVDGHPVVMRHLALLRKPQAHPDVVTNMFIVEPQDITTGPHVLYRPLHAPTLREFPTRQALLQAIASAGELQDSVLTWLSDAARPVYANGGFLEPRIVRFFPGDEFERPDKPVPATLATDDSHDELLQSLQSGQLMQYLYGCNALALVTQADRGSVSNSESRWAVLLEGGSLLFNTLLFPLLRGPAMTTVWLWNLMASARNDIPALGSDDPVTRELATVDLLVNLALLVSQFPAVEVPVRAALPESIKAQAMRTPIPRAIPGQWPAPALPSIVEGPVALPGAHAEAASRVLDFSFANPRHRLTPEQHTRLLRLQATRPTALPDPVSYGPYKGLYVIDNTWHADVDGALYRVSPEEDGSATIVDPLDPSKNGPALKSDTQGHWSLDLRLRLLGGAPPKRLAALSRLNTQRSFELTTELNRRIAQDADLQKAVDVAQQVMTRLEEGPYTEAQRAPKRKVFYDLLQEQTDLYVSLVNSAPERASLGIALAPKFMRGLLENVVNNGRKAFLVTQRDYIATNNAHPHFLGEDKVEAALTDHLESYLQFLDTLSEIHERAVHWLELKDDYLERLLNLDDAGAAAFERLTKGRPLDERNVTGSRVLLLGTLPLLSLKHPDSNFTGSLLRIVKPLGEHMRSHADLRLYDLSASEQLAVLESLTEHYGKALDALQGMKTLYADDLNEAYFDRLVKLVDSLYQDVSGKLAAELKPEPKPRKRAPKHPKASAGRPQKKVIKTRHSGVLIGDLKPAGTTLPIEVVEVRSEANDEVIATYSRHDETWDVVEVRRPTRAPKTRSIKAIKADARKILDELEERLRHAESYKKHCRHPQEIEEIMNNEADRFHTLAAELDRAFAASQTSPTPADQALTKQLSDAVARLKTRGSALRTELSLQLPPTDGNLRFLFEKNLIQVALLGKRKALKGERKDFLQEYAVNDRDGFPLWYAHFHYEAADTPKADYSVAHLKTKEQRREHYHSLIAKADSPYAVVNVHRGQIGKSLAHDKFLPLAP</sequence>
<accession>A0A2Z4ZL42</accession>
<dbReference type="RefSeq" id="WP_208666400.1">
    <property type="nucleotide sequence ID" value="NZ_CP022201.1"/>
</dbReference>
<reference evidence="4" key="1">
    <citation type="journal article" date="2021" name="Front. Microbiol.">
        <title>Genomic Analysis of the 1-Aminocyclopropane-1-Carboxylate Deaminase-Producing Pseudomonas thivervalensis SC5 Reveals Its Multifaceted Roles in Soil and in Beneficial Interactions With Plants.</title>
        <authorList>
            <person name="Nascimento F.X."/>
            <person name="Uron P."/>
            <person name="Glick B.R."/>
            <person name="Giachini A."/>
            <person name="Rossi M.J."/>
        </authorList>
    </citation>
    <scope>NUCLEOTIDE SEQUENCE [LARGE SCALE GENOMIC DNA]</scope>
    <source>
        <strain evidence="4">PLM3</strain>
    </source>
</reference>
<feature type="region of interest" description="Disordered" evidence="1">
    <location>
        <begin position="1266"/>
        <end position="1292"/>
    </location>
</feature>
<name>A0A2Z4ZL42_9PSED</name>
<evidence type="ECO:0000256" key="1">
    <source>
        <dbReference type="SAM" id="MobiDB-lite"/>
    </source>
</evidence>
<proteinExistence type="predicted"/>
<organism evidence="3 4">
    <name type="scientific">Pseudomonas thivervalensis</name>
    <dbReference type="NCBI Taxonomy" id="86265"/>
    <lineage>
        <taxon>Bacteria</taxon>
        <taxon>Pseudomonadati</taxon>
        <taxon>Pseudomonadota</taxon>
        <taxon>Gammaproteobacteria</taxon>
        <taxon>Pseudomonadales</taxon>
        <taxon>Pseudomonadaceae</taxon>
        <taxon>Pseudomonas</taxon>
    </lineage>
</organism>
<protein>
    <recommendedName>
        <fullName evidence="2">Dermonecrotic toxin N-terminal domain-containing protein</fullName>
    </recommendedName>
</protein>
<gene>
    <name evidence="3" type="ORF">CEQ51_02720</name>
</gene>